<dbReference type="AlphaFoldDB" id="A0A1X0JGB1"/>
<sequence>MPASESPATTPPPADSMFSPVSPGRASAMIVDQIRVLIREGQLRPGDRLPAERELGDKLGVSRVTVREALRGLEANGMVRIKVGAHGGAFVTAPTSQRIGEGIEDLLSLSGLTDKDVTEARQVFEIGIIPLVCERATEQDIDELTEICNRGDAALKEGFYPMELSAEFHTRVAQASHNKAIAMLADSFHGPTLLSMRHVQQSHPEMGIRGIREHRQFVAAIKKRDVDKATSVMRTHIGRTAKHVSKGN</sequence>
<dbReference type="InterPro" id="IPR036390">
    <property type="entry name" value="WH_DNA-bd_sf"/>
</dbReference>
<dbReference type="OrthoDB" id="7989071at2"/>
<evidence type="ECO:0000256" key="4">
    <source>
        <dbReference type="SAM" id="MobiDB-lite"/>
    </source>
</evidence>
<evidence type="ECO:0000256" key="1">
    <source>
        <dbReference type="ARBA" id="ARBA00023015"/>
    </source>
</evidence>
<dbReference type="Gene3D" id="1.20.120.530">
    <property type="entry name" value="GntR ligand-binding domain-like"/>
    <property type="match status" value="1"/>
</dbReference>
<accession>A0A1X0JGB1</accession>
<dbReference type="SUPFAM" id="SSF48008">
    <property type="entry name" value="GntR ligand-binding domain-like"/>
    <property type="match status" value="1"/>
</dbReference>
<dbReference type="PANTHER" id="PTHR43537:SF5">
    <property type="entry name" value="UXU OPERON TRANSCRIPTIONAL REGULATOR"/>
    <property type="match status" value="1"/>
</dbReference>
<organism evidence="6 7">
    <name type="scientific">Mycolicibacterium tusciae</name>
    <dbReference type="NCBI Taxonomy" id="75922"/>
    <lineage>
        <taxon>Bacteria</taxon>
        <taxon>Bacillati</taxon>
        <taxon>Actinomycetota</taxon>
        <taxon>Actinomycetes</taxon>
        <taxon>Mycobacteriales</taxon>
        <taxon>Mycobacteriaceae</taxon>
        <taxon>Mycolicibacterium</taxon>
    </lineage>
</organism>
<dbReference type="InterPro" id="IPR011711">
    <property type="entry name" value="GntR_C"/>
</dbReference>
<feature type="region of interest" description="Disordered" evidence="4">
    <location>
        <begin position="1"/>
        <end position="22"/>
    </location>
</feature>
<protein>
    <submittedName>
        <fullName evidence="6">GntR family transcriptional regulator</fullName>
    </submittedName>
</protein>
<dbReference type="GO" id="GO:0003677">
    <property type="term" value="F:DNA binding"/>
    <property type="evidence" value="ECO:0007669"/>
    <property type="project" value="UniProtKB-KW"/>
</dbReference>
<keyword evidence="3" id="KW-0804">Transcription</keyword>
<comment type="caution">
    <text evidence="6">The sequence shown here is derived from an EMBL/GenBank/DDBJ whole genome shotgun (WGS) entry which is preliminary data.</text>
</comment>
<evidence type="ECO:0000256" key="2">
    <source>
        <dbReference type="ARBA" id="ARBA00023125"/>
    </source>
</evidence>
<dbReference type="RefSeq" id="WP_083128675.1">
    <property type="nucleotide sequence ID" value="NZ_MVIM01000019.1"/>
</dbReference>
<dbReference type="Proteomes" id="UP000192411">
    <property type="component" value="Unassembled WGS sequence"/>
</dbReference>
<dbReference type="PANTHER" id="PTHR43537">
    <property type="entry name" value="TRANSCRIPTIONAL REGULATOR, GNTR FAMILY"/>
    <property type="match status" value="1"/>
</dbReference>
<dbReference type="SUPFAM" id="SSF46785">
    <property type="entry name" value="Winged helix' DNA-binding domain"/>
    <property type="match status" value="1"/>
</dbReference>
<dbReference type="GO" id="GO:0003700">
    <property type="term" value="F:DNA-binding transcription factor activity"/>
    <property type="evidence" value="ECO:0007669"/>
    <property type="project" value="InterPro"/>
</dbReference>
<keyword evidence="2" id="KW-0238">DNA-binding</keyword>
<dbReference type="EMBL" id="MVIM01000019">
    <property type="protein sequence ID" value="ORB61959.1"/>
    <property type="molecule type" value="Genomic_DNA"/>
</dbReference>
<keyword evidence="1" id="KW-0805">Transcription regulation</keyword>
<dbReference type="SMART" id="SM00895">
    <property type="entry name" value="FCD"/>
    <property type="match status" value="1"/>
</dbReference>
<dbReference type="CDD" id="cd07377">
    <property type="entry name" value="WHTH_GntR"/>
    <property type="match status" value="1"/>
</dbReference>
<evidence type="ECO:0000256" key="3">
    <source>
        <dbReference type="ARBA" id="ARBA00023163"/>
    </source>
</evidence>
<dbReference type="STRING" id="75922.BST47_25830"/>
<proteinExistence type="predicted"/>
<evidence type="ECO:0000259" key="5">
    <source>
        <dbReference type="PROSITE" id="PS50949"/>
    </source>
</evidence>
<reference evidence="6 7" key="1">
    <citation type="submission" date="2017-02" db="EMBL/GenBank/DDBJ databases">
        <title>The new phylogeny of genus Mycobacterium.</title>
        <authorList>
            <person name="Tortoli E."/>
            <person name="Trovato A."/>
            <person name="Cirillo D.M."/>
        </authorList>
    </citation>
    <scope>NUCLEOTIDE SEQUENCE [LARGE SCALE GENOMIC DNA]</scope>
    <source>
        <strain evidence="6 7">DSM 44338</strain>
    </source>
</reference>
<dbReference type="PRINTS" id="PR00035">
    <property type="entry name" value="HTHGNTR"/>
</dbReference>
<keyword evidence="7" id="KW-1185">Reference proteome</keyword>
<dbReference type="InterPro" id="IPR008920">
    <property type="entry name" value="TF_FadR/GntR_C"/>
</dbReference>
<name>A0A1X0JGB1_9MYCO</name>
<dbReference type="Pfam" id="PF00392">
    <property type="entry name" value="GntR"/>
    <property type="match status" value="1"/>
</dbReference>
<dbReference type="PROSITE" id="PS50949">
    <property type="entry name" value="HTH_GNTR"/>
    <property type="match status" value="1"/>
</dbReference>
<dbReference type="SMART" id="SM00345">
    <property type="entry name" value="HTH_GNTR"/>
    <property type="match status" value="1"/>
</dbReference>
<feature type="domain" description="HTH gntR-type" evidence="5">
    <location>
        <begin position="24"/>
        <end position="94"/>
    </location>
</feature>
<evidence type="ECO:0000313" key="6">
    <source>
        <dbReference type="EMBL" id="ORB61959.1"/>
    </source>
</evidence>
<gene>
    <name evidence="6" type="ORF">BST47_25830</name>
</gene>
<dbReference type="InterPro" id="IPR036388">
    <property type="entry name" value="WH-like_DNA-bd_sf"/>
</dbReference>
<evidence type="ECO:0000313" key="7">
    <source>
        <dbReference type="Proteomes" id="UP000192411"/>
    </source>
</evidence>
<dbReference type="Pfam" id="PF07729">
    <property type="entry name" value="FCD"/>
    <property type="match status" value="1"/>
</dbReference>
<dbReference type="Gene3D" id="1.10.10.10">
    <property type="entry name" value="Winged helix-like DNA-binding domain superfamily/Winged helix DNA-binding domain"/>
    <property type="match status" value="1"/>
</dbReference>
<dbReference type="InterPro" id="IPR000524">
    <property type="entry name" value="Tscrpt_reg_HTH_GntR"/>
</dbReference>